<evidence type="ECO:0000256" key="1">
    <source>
        <dbReference type="ARBA" id="ARBA00017693"/>
    </source>
</evidence>
<gene>
    <name evidence="2" type="primary">apaG</name>
    <name evidence="4" type="ORF">COA71_06845</name>
</gene>
<protein>
    <recommendedName>
        <fullName evidence="1 2">Protein ApaG</fullName>
    </recommendedName>
</protein>
<dbReference type="AlphaFoldDB" id="A0A2A5CDA6"/>
<dbReference type="InterPro" id="IPR036767">
    <property type="entry name" value="ApaG_sf"/>
</dbReference>
<comment type="caution">
    <text evidence="4">The sequence shown here is derived from an EMBL/GenBank/DDBJ whole genome shotgun (WGS) entry which is preliminary data.</text>
</comment>
<dbReference type="InterPro" id="IPR023065">
    <property type="entry name" value="Uncharacterised_ApaG"/>
</dbReference>
<evidence type="ECO:0000313" key="4">
    <source>
        <dbReference type="EMBL" id="PCJ41723.1"/>
    </source>
</evidence>
<dbReference type="SUPFAM" id="SSF110069">
    <property type="entry name" value="ApaG-like"/>
    <property type="match status" value="1"/>
</dbReference>
<dbReference type="Proteomes" id="UP000228987">
    <property type="component" value="Unassembled WGS sequence"/>
</dbReference>
<dbReference type="NCBIfam" id="NF003967">
    <property type="entry name" value="PRK05461.1"/>
    <property type="match status" value="1"/>
</dbReference>
<dbReference type="PANTHER" id="PTHR14289:SF16">
    <property type="entry name" value="POLYMERASE DELTA-INTERACTING PROTEIN 2"/>
    <property type="match status" value="1"/>
</dbReference>
<accession>A0A2A5CDA6</accession>
<dbReference type="EMBL" id="NVWI01000004">
    <property type="protein sequence ID" value="PCJ41723.1"/>
    <property type="molecule type" value="Genomic_DNA"/>
</dbReference>
<proteinExistence type="inferred from homology"/>
<dbReference type="Pfam" id="PF04379">
    <property type="entry name" value="DUF525"/>
    <property type="match status" value="1"/>
</dbReference>
<feature type="domain" description="ApaG" evidence="3">
    <location>
        <begin position="5"/>
        <end position="129"/>
    </location>
</feature>
<evidence type="ECO:0000313" key="5">
    <source>
        <dbReference type="Proteomes" id="UP000228987"/>
    </source>
</evidence>
<dbReference type="PANTHER" id="PTHR14289">
    <property type="entry name" value="F-BOX ONLY PROTEIN 3"/>
    <property type="match status" value="1"/>
</dbReference>
<dbReference type="HAMAP" id="MF_00791">
    <property type="entry name" value="ApaG"/>
    <property type="match status" value="1"/>
</dbReference>
<dbReference type="PROSITE" id="PS51087">
    <property type="entry name" value="APAG"/>
    <property type="match status" value="1"/>
</dbReference>
<dbReference type="Gene3D" id="2.60.40.1470">
    <property type="entry name" value="ApaG domain"/>
    <property type="match status" value="1"/>
</dbReference>
<reference evidence="5" key="1">
    <citation type="submission" date="2017-08" db="EMBL/GenBank/DDBJ databases">
        <title>A dynamic microbial community with high functional redundancy inhabits the cold, oxic subseafloor aquifer.</title>
        <authorList>
            <person name="Tully B.J."/>
            <person name="Wheat C.G."/>
            <person name="Glazer B.T."/>
            <person name="Huber J.A."/>
        </authorList>
    </citation>
    <scope>NUCLEOTIDE SEQUENCE [LARGE SCALE GENOMIC DNA]</scope>
</reference>
<evidence type="ECO:0000256" key="2">
    <source>
        <dbReference type="HAMAP-Rule" id="MF_00791"/>
    </source>
</evidence>
<organism evidence="4 5">
    <name type="scientific">SAR86 cluster bacterium</name>
    <dbReference type="NCBI Taxonomy" id="2030880"/>
    <lineage>
        <taxon>Bacteria</taxon>
        <taxon>Pseudomonadati</taxon>
        <taxon>Pseudomonadota</taxon>
        <taxon>Gammaproteobacteria</taxon>
        <taxon>SAR86 cluster</taxon>
    </lineage>
</organism>
<dbReference type="GO" id="GO:0070987">
    <property type="term" value="P:error-free translesion synthesis"/>
    <property type="evidence" value="ECO:0007669"/>
    <property type="project" value="TreeGrafter"/>
</dbReference>
<evidence type="ECO:0000259" key="3">
    <source>
        <dbReference type="PROSITE" id="PS51087"/>
    </source>
</evidence>
<dbReference type="InterPro" id="IPR007474">
    <property type="entry name" value="ApaG_domain"/>
</dbReference>
<name>A0A2A5CDA6_9GAMM</name>
<sequence length="129" mass="14530">MDQKSAADCGILIRVKTRYLDKQSDILNNAHAFSYTINIQNNRNDTVQLLNRHWIITDQNNKVEEVKGKGVVGKQPFIKPGESFQYSSGTIMNSNIGDMHGSYTMQAENGENFEAEIPLFVLATPNMLH</sequence>